<gene>
    <name evidence="1" type="ORF">F4148_17305</name>
</gene>
<protein>
    <submittedName>
        <fullName evidence="1">Uncharacterized protein</fullName>
    </submittedName>
</protein>
<proteinExistence type="predicted"/>
<accession>A0A6B1G8D4</accession>
<name>A0A6B1G8D4_9CHLR</name>
<sequence>MTAPSYSTLLHLFRQPPLDYSDFVTWFWETGELDKERITWQLEELKKKGVGGTWYYPRYLDGERYGTWPAYFSEEWWEFFRHSVAEHERLGLEAWFSGWEGREYWQDLMRAERAARPELEGRRLVIHETRSEEEGTLHLDLPLGETVLAAAAYRIEDGGLDASSCRELALPEPGQPLAWDAPGPGWVLR</sequence>
<reference evidence="1" key="1">
    <citation type="submission" date="2019-09" db="EMBL/GenBank/DDBJ databases">
        <title>Characterisation of the sponge microbiome using genome-centric metagenomics.</title>
        <authorList>
            <person name="Engelberts J.P."/>
            <person name="Robbins S.J."/>
            <person name="De Goeij J.M."/>
            <person name="Aranda M."/>
            <person name="Bell S.C."/>
            <person name="Webster N.S."/>
        </authorList>
    </citation>
    <scope>NUCLEOTIDE SEQUENCE</scope>
    <source>
        <strain evidence="1">SB0675_bin_29</strain>
    </source>
</reference>
<dbReference type="AlphaFoldDB" id="A0A6B1G8D4"/>
<organism evidence="1">
    <name type="scientific">Caldilineaceae bacterium SB0675_bin_29</name>
    <dbReference type="NCBI Taxonomy" id="2605266"/>
    <lineage>
        <taxon>Bacteria</taxon>
        <taxon>Bacillati</taxon>
        <taxon>Chloroflexota</taxon>
        <taxon>Caldilineae</taxon>
        <taxon>Caldilineales</taxon>
        <taxon>Caldilineaceae</taxon>
    </lineage>
</organism>
<evidence type="ECO:0000313" key="1">
    <source>
        <dbReference type="EMBL" id="MYH63425.1"/>
    </source>
</evidence>
<comment type="caution">
    <text evidence="1">The sequence shown here is derived from an EMBL/GenBank/DDBJ whole genome shotgun (WGS) entry which is preliminary data.</text>
</comment>
<dbReference type="EMBL" id="VYDA01000613">
    <property type="protein sequence ID" value="MYH63425.1"/>
    <property type="molecule type" value="Genomic_DNA"/>
</dbReference>